<dbReference type="Proteomes" id="UP000236630">
    <property type="component" value="Unassembled WGS sequence"/>
</dbReference>
<keyword evidence="1" id="KW-0732">Signal</keyword>
<organism evidence="2 3">
    <name type="scientific">Citrus unshiu</name>
    <name type="common">Satsuma mandarin</name>
    <name type="synonym">Citrus nobilis var. unshiu</name>
    <dbReference type="NCBI Taxonomy" id="55188"/>
    <lineage>
        <taxon>Eukaryota</taxon>
        <taxon>Viridiplantae</taxon>
        <taxon>Streptophyta</taxon>
        <taxon>Embryophyta</taxon>
        <taxon>Tracheophyta</taxon>
        <taxon>Spermatophyta</taxon>
        <taxon>Magnoliopsida</taxon>
        <taxon>eudicotyledons</taxon>
        <taxon>Gunneridae</taxon>
        <taxon>Pentapetalae</taxon>
        <taxon>rosids</taxon>
        <taxon>malvids</taxon>
        <taxon>Sapindales</taxon>
        <taxon>Rutaceae</taxon>
        <taxon>Aurantioideae</taxon>
        <taxon>Citrus</taxon>
    </lineage>
</organism>
<evidence type="ECO:0000313" key="3">
    <source>
        <dbReference type="Proteomes" id="UP000236630"/>
    </source>
</evidence>
<dbReference type="CDD" id="cd23370">
    <property type="entry name" value="beta-trefoil_STI_MkMLP-like"/>
    <property type="match status" value="1"/>
</dbReference>
<feature type="signal peptide" evidence="1">
    <location>
        <begin position="1"/>
        <end position="24"/>
    </location>
</feature>
<dbReference type="EMBL" id="BDQV01000203">
    <property type="protein sequence ID" value="GAY59120.1"/>
    <property type="molecule type" value="Genomic_DNA"/>
</dbReference>
<reference evidence="2 3" key="1">
    <citation type="journal article" date="2017" name="Front. Genet.">
        <title>Draft sequencing of the heterozygous diploid genome of Satsuma (Citrus unshiu Marc.) using a hybrid assembly approach.</title>
        <authorList>
            <person name="Shimizu T."/>
            <person name="Tanizawa Y."/>
            <person name="Mochizuki T."/>
            <person name="Nagasaki H."/>
            <person name="Yoshioka T."/>
            <person name="Toyoda A."/>
            <person name="Fujiyama A."/>
            <person name="Kaminuma E."/>
            <person name="Nakamura Y."/>
        </authorList>
    </citation>
    <scope>NUCLEOTIDE SEQUENCE [LARGE SCALE GENOMIC DNA]</scope>
    <source>
        <strain evidence="3">cv. Miyagawa wase</strain>
    </source>
</reference>
<dbReference type="PANTHER" id="PTHR33107">
    <property type="entry name" value="KUNITZ TRYPSIN INHIBITOR 2"/>
    <property type="match status" value="1"/>
</dbReference>
<evidence type="ECO:0000313" key="2">
    <source>
        <dbReference type="EMBL" id="GAY59120.1"/>
    </source>
</evidence>
<dbReference type="Pfam" id="PF00197">
    <property type="entry name" value="Kunitz_legume"/>
    <property type="match status" value="1"/>
</dbReference>
<dbReference type="InterPro" id="IPR002160">
    <property type="entry name" value="Prot_inh_Kunz-lg"/>
</dbReference>
<evidence type="ECO:0000256" key="1">
    <source>
        <dbReference type="SAM" id="SignalP"/>
    </source>
</evidence>
<proteinExistence type="predicted"/>
<sequence>MKSSSLAATTTALLSFSFTLLALATIPVIANSQSQIENNAVPNCNAYIATKGSSEKPVTDINGNAVKTSMDYYVIPANTKGDVGRSGGYGGISLITGRHGNGLMDVILHPNISNYGIKIRFSQAVYSSDNIVMQWSDLKFIFSALPGKPSWSVDNYDKSLTQWFITDGGVEGNPGGLTLLDWFKFESDGGRNTYRIIHCPFVCSTCGTLCNHIGLSPDAVCLQHLAVLPNNLPALSVKIVPAAAPCVC</sequence>
<dbReference type="GO" id="GO:0004866">
    <property type="term" value="F:endopeptidase inhibitor activity"/>
    <property type="evidence" value="ECO:0007669"/>
    <property type="project" value="InterPro"/>
</dbReference>
<feature type="chain" id="PRO_5014117672" evidence="1">
    <location>
        <begin position="25"/>
        <end position="248"/>
    </location>
</feature>
<gene>
    <name evidence="2" type="ORF">CUMW_192140</name>
</gene>
<dbReference type="PROSITE" id="PS00283">
    <property type="entry name" value="SOYBEAN_KUNITZ"/>
    <property type="match status" value="1"/>
</dbReference>
<accession>A0A2H5Q399</accession>
<dbReference type="Gene3D" id="2.80.10.50">
    <property type="match status" value="1"/>
</dbReference>
<dbReference type="SUPFAM" id="SSF50386">
    <property type="entry name" value="STI-like"/>
    <property type="match status" value="1"/>
</dbReference>
<dbReference type="InterPro" id="IPR011065">
    <property type="entry name" value="Kunitz_inhibitor_STI-like_sf"/>
</dbReference>
<keyword evidence="3" id="KW-1185">Reference proteome</keyword>
<dbReference type="AlphaFoldDB" id="A0A2H5Q399"/>
<protein>
    <submittedName>
        <fullName evidence="2">Uncharacterized protein</fullName>
    </submittedName>
</protein>
<dbReference type="PANTHER" id="PTHR33107:SF5">
    <property type="entry name" value="KUNITZ TRYPSIN INHIBITOR 5"/>
    <property type="match status" value="1"/>
</dbReference>
<dbReference type="SMART" id="SM00452">
    <property type="entry name" value="STI"/>
    <property type="match status" value="1"/>
</dbReference>
<dbReference type="STRING" id="55188.A0A2H5Q399"/>
<comment type="caution">
    <text evidence="2">The sequence shown here is derived from an EMBL/GenBank/DDBJ whole genome shotgun (WGS) entry which is preliminary data.</text>
</comment>
<name>A0A2H5Q399_CITUN</name>